<protein>
    <submittedName>
        <fullName evidence="3">Uncharacterized protein</fullName>
    </submittedName>
</protein>
<comment type="caution">
    <text evidence="3">The sequence shown here is derived from an EMBL/GenBank/DDBJ whole genome shotgun (WGS) entry which is preliminary data.</text>
</comment>
<feature type="signal peptide" evidence="2">
    <location>
        <begin position="1"/>
        <end position="16"/>
    </location>
</feature>
<organism evidence="3 4">
    <name type="scientific">Tubulinosema ratisbonensis</name>
    <dbReference type="NCBI Taxonomy" id="291195"/>
    <lineage>
        <taxon>Eukaryota</taxon>
        <taxon>Fungi</taxon>
        <taxon>Fungi incertae sedis</taxon>
        <taxon>Microsporidia</taxon>
        <taxon>Tubulinosematoidea</taxon>
        <taxon>Tubulinosematidae</taxon>
        <taxon>Tubulinosema</taxon>
    </lineage>
</organism>
<dbReference type="EMBL" id="RCSS01000359">
    <property type="protein sequence ID" value="RVD91933.1"/>
    <property type="molecule type" value="Genomic_DNA"/>
</dbReference>
<sequence length="180" mass="21677">MFNLFFYFLLFKSTSAIMNEEAYINDGFVDDDNEMNISISLQTEFFNELFFNEFIKDQKDLSANFQIFITKDEYKTIIKTALQLKFLIREAEYTRLRVLHICNKRKSEIIDLKFYLKNCAMFLSRRNKLDDKLKKLVKKIRVCKIFEKKIMKIGKEFEDDFYYYISIFSGFLTLYSALEA</sequence>
<evidence type="ECO:0000256" key="1">
    <source>
        <dbReference type="SAM" id="Phobius"/>
    </source>
</evidence>
<evidence type="ECO:0000313" key="3">
    <source>
        <dbReference type="EMBL" id="RVD91933.1"/>
    </source>
</evidence>
<dbReference type="VEuPathDB" id="MicrosporidiaDB:TUBRATIS_15850"/>
<reference evidence="3 4" key="1">
    <citation type="submission" date="2018-10" db="EMBL/GenBank/DDBJ databases">
        <title>Draft genome sequence of the microsporidian Tubulinosema ratisbonensis.</title>
        <authorList>
            <person name="Polonais V."/>
            <person name="Peyretaillade E."/>
            <person name="Niehus S."/>
            <person name="Wawrzyniak I."/>
            <person name="Franchet A."/>
            <person name="Gaspin C."/>
            <person name="Reichstadt M."/>
            <person name="Belser C."/>
            <person name="Labadie K."/>
            <person name="Delbac F."/>
            <person name="Ferrandon D."/>
        </authorList>
    </citation>
    <scope>NUCLEOTIDE SEQUENCE [LARGE SCALE GENOMIC DNA]</scope>
    <source>
        <strain evidence="3 4">Franzen</strain>
    </source>
</reference>
<gene>
    <name evidence="3" type="ORF">TUBRATIS_15850</name>
</gene>
<evidence type="ECO:0000256" key="2">
    <source>
        <dbReference type="SAM" id="SignalP"/>
    </source>
</evidence>
<keyword evidence="1" id="KW-1133">Transmembrane helix</keyword>
<accession>A0A437AL59</accession>
<feature type="chain" id="PRO_5019356726" evidence="2">
    <location>
        <begin position="17"/>
        <end position="180"/>
    </location>
</feature>
<name>A0A437AL59_9MICR</name>
<dbReference type="AlphaFoldDB" id="A0A437AL59"/>
<dbReference type="Proteomes" id="UP000282876">
    <property type="component" value="Unassembled WGS sequence"/>
</dbReference>
<evidence type="ECO:0000313" key="4">
    <source>
        <dbReference type="Proteomes" id="UP000282876"/>
    </source>
</evidence>
<feature type="transmembrane region" description="Helical" evidence="1">
    <location>
        <begin position="161"/>
        <end position="178"/>
    </location>
</feature>
<keyword evidence="1" id="KW-0472">Membrane</keyword>
<keyword evidence="2" id="KW-0732">Signal</keyword>
<keyword evidence="4" id="KW-1185">Reference proteome</keyword>
<keyword evidence="1" id="KW-0812">Transmembrane</keyword>
<proteinExistence type="predicted"/>